<keyword evidence="2" id="KW-1185">Reference proteome</keyword>
<dbReference type="AlphaFoldDB" id="A0A3N4L4L4"/>
<dbReference type="InParanoid" id="A0A3N4L4L4"/>
<dbReference type="Proteomes" id="UP000277580">
    <property type="component" value="Unassembled WGS sequence"/>
</dbReference>
<name>A0A3N4L4L4_9PEZI</name>
<dbReference type="OrthoDB" id="4149149at2759"/>
<accession>A0A3N4L4L4</accession>
<reference evidence="1 2" key="1">
    <citation type="journal article" date="2018" name="Nat. Ecol. Evol.">
        <title>Pezizomycetes genomes reveal the molecular basis of ectomycorrhizal truffle lifestyle.</title>
        <authorList>
            <person name="Murat C."/>
            <person name="Payen T."/>
            <person name="Noel B."/>
            <person name="Kuo A."/>
            <person name="Morin E."/>
            <person name="Chen J."/>
            <person name="Kohler A."/>
            <person name="Krizsan K."/>
            <person name="Balestrini R."/>
            <person name="Da Silva C."/>
            <person name="Montanini B."/>
            <person name="Hainaut M."/>
            <person name="Levati E."/>
            <person name="Barry K.W."/>
            <person name="Belfiori B."/>
            <person name="Cichocki N."/>
            <person name="Clum A."/>
            <person name="Dockter R.B."/>
            <person name="Fauchery L."/>
            <person name="Guy J."/>
            <person name="Iotti M."/>
            <person name="Le Tacon F."/>
            <person name="Lindquist E.A."/>
            <person name="Lipzen A."/>
            <person name="Malagnac F."/>
            <person name="Mello A."/>
            <person name="Molinier V."/>
            <person name="Miyauchi S."/>
            <person name="Poulain J."/>
            <person name="Riccioni C."/>
            <person name="Rubini A."/>
            <person name="Sitrit Y."/>
            <person name="Splivallo R."/>
            <person name="Traeger S."/>
            <person name="Wang M."/>
            <person name="Zifcakova L."/>
            <person name="Wipf D."/>
            <person name="Zambonelli A."/>
            <person name="Paolocci F."/>
            <person name="Nowrousian M."/>
            <person name="Ottonello S."/>
            <person name="Baldrian P."/>
            <person name="Spatafora J.W."/>
            <person name="Henrissat B."/>
            <person name="Nagy L.G."/>
            <person name="Aury J.M."/>
            <person name="Wincker P."/>
            <person name="Grigoriev I.V."/>
            <person name="Bonfante P."/>
            <person name="Martin F.M."/>
        </authorList>
    </citation>
    <scope>NUCLEOTIDE SEQUENCE [LARGE SCALE GENOMIC DNA]</scope>
    <source>
        <strain evidence="1 2">CCBAS932</strain>
    </source>
</reference>
<sequence length="349" mass="39133">MNANTRLHVDELILDYLCWFCIESVLSERKLRQEGKVGKREWADASKSAEMGLKLVNSFYQTFTRAHPNNTLPDSINLRLRLCRFTTLFLRRLDVTSPTFSSNATQGAARAQAWLSRRRIPHVFAGIDSTAEAAFDVPKTPFSEEKSHKNQEEMLRQMGYYTLPAPDRSMWGHAALKDVLKEFMILSTWNSANFAEVSRLWVENAANFMLQAVLEAYRCHGASELDAVNECFSWGRTEIDATTEDIEEVVINEMFSGDSGEISAEFEGVKKEILVGILPPTGSSLEAHFDKLAEQNPWSKFEEATVGGYLTAVLSKQPKPVLNQLENGKLAGFNNVDIEEILANAGVSL</sequence>
<proteinExistence type="predicted"/>
<gene>
    <name evidence="1" type="ORF">P167DRAFT_478729</name>
</gene>
<organism evidence="1 2">
    <name type="scientific">Morchella conica CCBAS932</name>
    <dbReference type="NCBI Taxonomy" id="1392247"/>
    <lineage>
        <taxon>Eukaryota</taxon>
        <taxon>Fungi</taxon>
        <taxon>Dikarya</taxon>
        <taxon>Ascomycota</taxon>
        <taxon>Pezizomycotina</taxon>
        <taxon>Pezizomycetes</taxon>
        <taxon>Pezizales</taxon>
        <taxon>Morchellaceae</taxon>
        <taxon>Morchella</taxon>
    </lineage>
</organism>
<protein>
    <submittedName>
        <fullName evidence="1">Uncharacterized protein</fullName>
    </submittedName>
</protein>
<evidence type="ECO:0000313" key="1">
    <source>
        <dbReference type="EMBL" id="RPB17783.1"/>
    </source>
</evidence>
<evidence type="ECO:0000313" key="2">
    <source>
        <dbReference type="Proteomes" id="UP000277580"/>
    </source>
</evidence>
<dbReference type="EMBL" id="ML119105">
    <property type="protein sequence ID" value="RPB17783.1"/>
    <property type="molecule type" value="Genomic_DNA"/>
</dbReference>